<organism evidence="3 4">
    <name type="scientific">Candidatus Magnetaquiglobus chichijimensis</name>
    <dbReference type="NCBI Taxonomy" id="3141448"/>
    <lineage>
        <taxon>Bacteria</taxon>
        <taxon>Pseudomonadati</taxon>
        <taxon>Pseudomonadota</taxon>
        <taxon>Magnetococcia</taxon>
        <taxon>Magnetococcales</taxon>
        <taxon>Candidatus Magnetaquicoccaceae</taxon>
        <taxon>Candidatus Magnetaquiglobus</taxon>
    </lineage>
</organism>
<feature type="domain" description="PKD/Chitinase" evidence="2">
    <location>
        <begin position="259"/>
        <end position="355"/>
    </location>
</feature>
<dbReference type="SUPFAM" id="SSF49299">
    <property type="entry name" value="PKD domain"/>
    <property type="match status" value="4"/>
</dbReference>
<reference evidence="3 4" key="1">
    <citation type="submission" date="2024-09" db="EMBL/GenBank/DDBJ databases">
        <title>Draft genome sequence of Candidatus Magnetaquicoccaceae bacterium FCR-1.</title>
        <authorList>
            <person name="Shimoshige H."/>
            <person name="Shimamura S."/>
            <person name="Taoka A."/>
            <person name="Kobayashi H."/>
            <person name="Maekawa T."/>
        </authorList>
    </citation>
    <scope>NUCLEOTIDE SEQUENCE [LARGE SCALE GENOMIC DNA]</scope>
    <source>
        <strain evidence="3 4">FCR-1</strain>
    </source>
</reference>
<dbReference type="Gene3D" id="2.60.40.10">
    <property type="entry name" value="Immunoglobulins"/>
    <property type="match status" value="6"/>
</dbReference>
<accession>A0ABQ0C6M1</accession>
<name>A0ABQ0C6M1_9PROT</name>
<keyword evidence="1" id="KW-0732">Signal</keyword>
<evidence type="ECO:0000259" key="2">
    <source>
        <dbReference type="SMART" id="SM00089"/>
    </source>
</evidence>
<evidence type="ECO:0000256" key="1">
    <source>
        <dbReference type="SAM" id="SignalP"/>
    </source>
</evidence>
<dbReference type="Pfam" id="PF00404">
    <property type="entry name" value="Dockerin_1"/>
    <property type="match status" value="1"/>
</dbReference>
<feature type="signal peptide" evidence="1">
    <location>
        <begin position="1"/>
        <end position="25"/>
    </location>
</feature>
<dbReference type="InterPro" id="IPR002105">
    <property type="entry name" value="Dockerin_1_rpt"/>
</dbReference>
<evidence type="ECO:0000313" key="3">
    <source>
        <dbReference type="EMBL" id="GAB0056528.1"/>
    </source>
</evidence>
<dbReference type="InterPro" id="IPR036439">
    <property type="entry name" value="Dockerin_dom_sf"/>
</dbReference>
<gene>
    <name evidence="3" type="ORF">SIID45300_00836</name>
</gene>
<dbReference type="Pfam" id="PF22352">
    <property type="entry name" value="K319L-like_PKD"/>
    <property type="match status" value="5"/>
</dbReference>
<keyword evidence="4" id="KW-1185">Reference proteome</keyword>
<dbReference type="InterPro" id="IPR035986">
    <property type="entry name" value="PKD_dom_sf"/>
</dbReference>
<dbReference type="SUPFAM" id="SSF81296">
    <property type="entry name" value="E set domains"/>
    <property type="match status" value="1"/>
</dbReference>
<dbReference type="Gene3D" id="1.10.1330.10">
    <property type="entry name" value="Dockerin domain"/>
    <property type="match status" value="1"/>
</dbReference>
<feature type="domain" description="PKD/Chitinase" evidence="2">
    <location>
        <begin position="363"/>
        <end position="458"/>
    </location>
</feature>
<proteinExistence type="predicted"/>
<dbReference type="InterPro" id="IPR029865">
    <property type="entry name" value="KIAA0319-like"/>
</dbReference>
<dbReference type="PANTHER" id="PTHR46182:SF2">
    <property type="entry name" value="FI19480P1"/>
    <property type="match status" value="1"/>
</dbReference>
<dbReference type="SMART" id="SM00089">
    <property type="entry name" value="PKD"/>
    <property type="match status" value="4"/>
</dbReference>
<dbReference type="InterPro" id="IPR013783">
    <property type="entry name" value="Ig-like_fold"/>
</dbReference>
<feature type="domain" description="PKD/Chitinase" evidence="2">
    <location>
        <begin position="648"/>
        <end position="736"/>
    </location>
</feature>
<dbReference type="PANTHER" id="PTHR46182">
    <property type="entry name" value="FI19480P1"/>
    <property type="match status" value="1"/>
</dbReference>
<dbReference type="InterPro" id="IPR022409">
    <property type="entry name" value="PKD/Chitinase_dom"/>
</dbReference>
<dbReference type="EMBL" id="BAAFGK010000002">
    <property type="protein sequence ID" value="GAB0056528.1"/>
    <property type="molecule type" value="Genomic_DNA"/>
</dbReference>
<feature type="chain" id="PRO_5046651534" description="PKD/Chitinase domain-containing protein" evidence="1">
    <location>
        <begin position="26"/>
        <end position="837"/>
    </location>
</feature>
<evidence type="ECO:0000313" key="4">
    <source>
        <dbReference type="Proteomes" id="UP001628193"/>
    </source>
</evidence>
<protein>
    <recommendedName>
        <fullName evidence="2">PKD/Chitinase domain-containing protein</fullName>
    </recommendedName>
</protein>
<dbReference type="Proteomes" id="UP001628193">
    <property type="component" value="Unassembled WGS sequence"/>
</dbReference>
<dbReference type="InterPro" id="IPR014756">
    <property type="entry name" value="Ig_E-set"/>
</dbReference>
<sequence length="837" mass="84877">MKRNHSFQVLWIVMVWICSTLSASATITTGATNVVSSTHTVSQSSTATTMTFTWTKAVSSFGTSANIRYEYVLTTDTGGDNATTFQGYLDTASETALLKRGTLTNATTVSFSSLSDGSFYFYLRAVDDSGVVGTSIGKSGPYIINTLPTLDSSTPITPASGAHQSAISVTINGGNFLSGATVQLVNGKRTSGSSTINLSTVTLTNVVLGSATQLTATVPASTAPGVYDIQVTNPNTKSASAVGKYTSTNTLPVAVPGSAATVNLDTSGSVSVSLSGSGTDADLDTIATYTWTLTSMPTGATITSGGAAMAANSTLTGASQTVVIRTQGQYVFSLVVNDGYDSSAAVTKTVTVNAAAGTNTAPVANPGSDSTVAPGTEVTLNGGNSSDVDGNALTYTWNLTSKPSGSALSTGTTSITKSTTNPALATFTPDKKGAYVVSLVVNDGTVDSAAKSVTVTANTAPVANAGSAQTVAVGATVTLDGSGSTDADSDTMTYTWTQTSPTTPVVTLSSATVQKPTFTPTASGSYIFRLVVNDGTQNSTNTSTVTITVHNKPVASVAASQIFAAPGSTVTLDGSTSTVGATGGTLTYAWTQTSGPSTVTLSSTSVPKPTFTAPTTLGTWIFSLTVNDGYNASATPATVTVVTNNKPVVNAGSAKTVTTAGTISLSGTATDADSHTMTYAWTVVSQPTGSSITLSNATTLTPSFTPSVSGQYTFRLTVSDGKESVTSDVTVTYSTMPLDVDRDGSVTATDGLLIQRRLTGGDIIIDGVGLPSDQNDTIRGRIDALGTLLDVDQNGSVGATDGLLIQRRLTGGDIIIDGVGLPTDQNDTIRARIDALK</sequence>
<dbReference type="RefSeq" id="WP_420904234.1">
    <property type="nucleotide sequence ID" value="NZ_BAAFGK010000002.1"/>
</dbReference>
<comment type="caution">
    <text evidence="3">The sequence shown here is derived from an EMBL/GenBank/DDBJ whole genome shotgun (WGS) entry which is preliminary data.</text>
</comment>
<feature type="domain" description="PKD/Chitinase" evidence="2">
    <location>
        <begin position="462"/>
        <end position="550"/>
    </location>
</feature>